<organism evidence="1 2">
    <name type="scientific">[Clostridium] methylpentosum DSM 5476</name>
    <dbReference type="NCBI Taxonomy" id="537013"/>
    <lineage>
        <taxon>Bacteria</taxon>
        <taxon>Bacillati</taxon>
        <taxon>Bacillota</taxon>
        <taxon>Clostridia</taxon>
        <taxon>Eubacteriales</taxon>
        <taxon>Oscillospiraceae</taxon>
        <taxon>Oscillospiraceae incertae sedis</taxon>
    </lineage>
</organism>
<dbReference type="Proteomes" id="UP000003340">
    <property type="component" value="Unassembled WGS sequence"/>
</dbReference>
<accession>C0EDE6</accession>
<proteinExistence type="predicted"/>
<name>C0EDE6_9FIRM</name>
<comment type="caution">
    <text evidence="1">The sequence shown here is derived from an EMBL/GenBank/DDBJ whole genome shotgun (WGS) entry which is preliminary data.</text>
</comment>
<dbReference type="HOGENOM" id="CLU_2648121_0_0_9"/>
<reference evidence="1 2" key="2">
    <citation type="submission" date="2009-02" db="EMBL/GenBank/DDBJ databases">
        <title>Draft genome sequence of Clostridium methylpentosum (DSM 5476).</title>
        <authorList>
            <person name="Sudarsanam P."/>
            <person name="Ley R."/>
            <person name="Guruge J."/>
            <person name="Turnbaugh P.J."/>
            <person name="Mahowald M."/>
            <person name="Liep D."/>
            <person name="Gordon J."/>
        </authorList>
    </citation>
    <scope>NUCLEOTIDE SEQUENCE [LARGE SCALE GENOMIC DNA]</scope>
    <source>
        <strain evidence="1 2">DSM 5476</strain>
    </source>
</reference>
<keyword evidence="2" id="KW-1185">Reference proteome</keyword>
<dbReference type="AlphaFoldDB" id="C0EDE6"/>
<gene>
    <name evidence="1" type="ORF">CLOSTMETH_01873</name>
</gene>
<dbReference type="STRING" id="537013.CLOSTMETH_01873"/>
<evidence type="ECO:0000313" key="2">
    <source>
        <dbReference type="Proteomes" id="UP000003340"/>
    </source>
</evidence>
<evidence type="ECO:0000313" key="1">
    <source>
        <dbReference type="EMBL" id="EEG30532.1"/>
    </source>
</evidence>
<reference evidence="1 2" key="1">
    <citation type="submission" date="2009-01" db="EMBL/GenBank/DDBJ databases">
        <authorList>
            <person name="Fulton L."/>
            <person name="Clifton S."/>
            <person name="Fulton B."/>
            <person name="Xu J."/>
            <person name="Minx P."/>
            <person name="Pepin K.H."/>
            <person name="Johnson M."/>
            <person name="Bhonagiri V."/>
            <person name="Nash W.E."/>
            <person name="Mardis E.R."/>
            <person name="Wilson R.K."/>
        </authorList>
    </citation>
    <scope>NUCLEOTIDE SEQUENCE [LARGE SCALE GENOMIC DNA]</scope>
    <source>
        <strain evidence="1 2">DSM 5476</strain>
    </source>
</reference>
<sequence>MKFHSLFYRRFQSCKICSDGMHGRLMECRDLDNRRQLTQVYATQSCISVLPDRCGDILKSMVSFKWRKRNLKEGIS</sequence>
<protein>
    <submittedName>
        <fullName evidence="1">Uncharacterized protein</fullName>
    </submittedName>
</protein>
<dbReference type="EMBL" id="ACEC01000061">
    <property type="protein sequence ID" value="EEG30532.1"/>
    <property type="molecule type" value="Genomic_DNA"/>
</dbReference>